<accession>A0AAW5N706</accession>
<reference evidence="1 2" key="1">
    <citation type="submission" date="2022-08" db="EMBL/GenBank/DDBJ databases">
        <authorList>
            <person name="Zeman M."/>
            <person name="Kubasova T."/>
        </authorList>
    </citation>
    <scope>NUCLEOTIDE SEQUENCE [LARGE SCALE GENOMIC DNA]</scope>
    <source>
        <strain evidence="1 2">ET62</strain>
    </source>
</reference>
<proteinExistence type="predicted"/>
<gene>
    <name evidence="1" type="ORF">NW209_08305</name>
</gene>
<name>A0AAW5N706_9BACT</name>
<evidence type="ECO:0000313" key="1">
    <source>
        <dbReference type="EMBL" id="MCR8874012.1"/>
    </source>
</evidence>
<protein>
    <submittedName>
        <fullName evidence="1">DUF4230 domain-containing protein</fullName>
    </submittedName>
</protein>
<dbReference type="RefSeq" id="WP_258335752.1">
    <property type="nucleotide sequence ID" value="NZ_JANRHJ010000008.1"/>
</dbReference>
<comment type="caution">
    <text evidence="1">The sequence shown here is derived from an EMBL/GenBank/DDBJ whole genome shotgun (WGS) entry which is preliminary data.</text>
</comment>
<dbReference type="AlphaFoldDB" id="A0AAW5N706"/>
<dbReference type="InterPro" id="IPR025324">
    <property type="entry name" value="DUF4230"/>
</dbReference>
<dbReference type="Pfam" id="PF14014">
    <property type="entry name" value="DUF4230"/>
    <property type="match status" value="1"/>
</dbReference>
<sequence length="204" mass="23045">MSKKNLFRIVLLVVIILVAGLAGYRWASMEDDEVSREPVMEPTAVIVDEVRAIAQLSVLTCYKDMVVSREKKVPGILFDSKCRITVVYPCRMNLGVDLSELRNEDVQMDASTGRITVQLPPVRMLNKDGKVVDELARKSISDGDTKVWTPVDMKSMRDEAERCFLDQCKREGVYTKARQKVIDTVGRMLQSIGYQNITILSPED</sequence>
<dbReference type="Proteomes" id="UP001204579">
    <property type="component" value="Unassembled WGS sequence"/>
</dbReference>
<organism evidence="1 2">
    <name type="scientific">Phocaeicola barnesiae</name>
    <dbReference type="NCBI Taxonomy" id="376804"/>
    <lineage>
        <taxon>Bacteria</taxon>
        <taxon>Pseudomonadati</taxon>
        <taxon>Bacteroidota</taxon>
        <taxon>Bacteroidia</taxon>
        <taxon>Bacteroidales</taxon>
        <taxon>Bacteroidaceae</taxon>
        <taxon>Phocaeicola</taxon>
    </lineage>
</organism>
<keyword evidence="2" id="KW-1185">Reference proteome</keyword>
<dbReference type="EMBL" id="JANRHJ010000008">
    <property type="protein sequence ID" value="MCR8874012.1"/>
    <property type="molecule type" value="Genomic_DNA"/>
</dbReference>
<evidence type="ECO:0000313" key="2">
    <source>
        <dbReference type="Proteomes" id="UP001204579"/>
    </source>
</evidence>